<dbReference type="AlphaFoldDB" id="A0A7Z0M877"/>
<reference evidence="1 2" key="1">
    <citation type="submission" date="2020-07" db="EMBL/GenBank/DDBJ databases">
        <title>MOT database genomes.</title>
        <authorList>
            <person name="Joseph S."/>
            <person name="Aduse-Opoku J."/>
            <person name="Hashim A."/>
            <person name="Wade W."/>
            <person name="Curtis M."/>
        </authorList>
    </citation>
    <scope>NUCLEOTIDE SEQUENCE [LARGE SCALE GENOMIC DNA]</scope>
    <source>
        <strain evidence="1 2">STR</strain>
    </source>
</reference>
<name>A0A7Z0M877_9STRE</name>
<evidence type="ECO:0000313" key="1">
    <source>
        <dbReference type="EMBL" id="NYS97275.1"/>
    </source>
</evidence>
<protein>
    <submittedName>
        <fullName evidence="1">Uncharacterized protein</fullName>
    </submittedName>
</protein>
<dbReference type="EMBL" id="JACBXX010000186">
    <property type="protein sequence ID" value="NYS97275.1"/>
    <property type="molecule type" value="Genomic_DNA"/>
</dbReference>
<organism evidence="1 2">
    <name type="scientific">Streptococcus danieliae</name>
    <dbReference type="NCBI Taxonomy" id="747656"/>
    <lineage>
        <taxon>Bacteria</taxon>
        <taxon>Bacillati</taxon>
        <taxon>Bacillota</taxon>
        <taxon>Bacilli</taxon>
        <taxon>Lactobacillales</taxon>
        <taxon>Streptococcaceae</taxon>
        <taxon>Streptococcus</taxon>
    </lineage>
</organism>
<evidence type="ECO:0000313" key="2">
    <source>
        <dbReference type="Proteomes" id="UP000589521"/>
    </source>
</evidence>
<dbReference type="Proteomes" id="UP000589521">
    <property type="component" value="Unassembled WGS sequence"/>
</dbReference>
<gene>
    <name evidence="1" type="ORF">HZY94_08835</name>
</gene>
<dbReference type="RefSeq" id="WP_179925848.1">
    <property type="nucleotide sequence ID" value="NZ_JACBXX010000186.1"/>
</dbReference>
<accession>A0A7Z0M877</accession>
<sequence>MINLHQEVLKFDITGILGSEINQHIDFYNEGVEEAYEAIKINDERRALSILRVLKSNLDREYKYFDLKRFWNFNSLNNAYSYVNGINKASRALVGTPNYRNMSSMLYDIKSYMTRCRYKEDVLYGNKFALAVDNRLDEITNQKDHLHTEMVLQKIKHFYLHPGKGTAKECSKLFNKLSIESLELYVFKEYFERYLK</sequence>
<comment type="caution">
    <text evidence="1">The sequence shown here is derived from an EMBL/GenBank/DDBJ whole genome shotgun (WGS) entry which is preliminary data.</text>
</comment>
<proteinExistence type="predicted"/>